<evidence type="ECO:0000256" key="2">
    <source>
        <dbReference type="ARBA" id="ARBA00022759"/>
    </source>
</evidence>
<evidence type="ECO:0000313" key="9">
    <source>
        <dbReference type="Proteomes" id="UP000002247"/>
    </source>
</evidence>
<dbReference type="AlphaFoldDB" id="D6ZDD7"/>
<dbReference type="EMBL" id="CP001958">
    <property type="protein sequence ID" value="ADG97201.1"/>
    <property type="molecule type" value="Genomic_DNA"/>
</dbReference>
<dbReference type="GO" id="GO:0006298">
    <property type="term" value="P:mismatch repair"/>
    <property type="evidence" value="ECO:0007669"/>
    <property type="project" value="InterPro"/>
</dbReference>
<dbReference type="CDD" id="cd00221">
    <property type="entry name" value="Vsr"/>
    <property type="match status" value="1"/>
</dbReference>
<keyword evidence="4" id="KW-0378">Hydrolase</keyword>
<feature type="region of interest" description="Disordered" evidence="7">
    <location>
        <begin position="1"/>
        <end position="37"/>
    </location>
</feature>
<name>D6ZDD7_SEGRD</name>
<proteinExistence type="inferred from homology"/>
<evidence type="ECO:0000256" key="7">
    <source>
        <dbReference type="SAM" id="MobiDB-lite"/>
    </source>
</evidence>
<keyword evidence="1" id="KW-0540">Nuclease</keyword>
<dbReference type="InterPro" id="IPR011335">
    <property type="entry name" value="Restrct_endonuc-II-like"/>
</dbReference>
<dbReference type="eggNOG" id="COG3727">
    <property type="taxonomic scope" value="Bacteria"/>
</dbReference>
<dbReference type="Pfam" id="PF03852">
    <property type="entry name" value="Vsr"/>
    <property type="match status" value="1"/>
</dbReference>
<keyword evidence="3" id="KW-0227">DNA damage</keyword>
<dbReference type="HOGENOM" id="CLU_111913_2_1_11"/>
<evidence type="ECO:0000256" key="4">
    <source>
        <dbReference type="ARBA" id="ARBA00022801"/>
    </source>
</evidence>
<dbReference type="InterPro" id="IPR004603">
    <property type="entry name" value="DNA_mismatch_endonuc_vsr"/>
</dbReference>
<keyword evidence="9" id="KW-1185">Reference proteome</keyword>
<keyword evidence="5" id="KW-0234">DNA repair</keyword>
<dbReference type="NCBIfam" id="TIGR00632">
    <property type="entry name" value="vsr"/>
    <property type="match status" value="1"/>
</dbReference>
<evidence type="ECO:0000256" key="3">
    <source>
        <dbReference type="ARBA" id="ARBA00022763"/>
    </source>
</evidence>
<evidence type="ECO:0000256" key="1">
    <source>
        <dbReference type="ARBA" id="ARBA00022722"/>
    </source>
</evidence>
<sequence>MMSSMARRRTLEETVPDGSWATSAATRRSMLSNRSRDTSPELKLRRLLWAQGLRYRVAAKPLADRRRSVDIVFGPAKVAVEIHGCFWHGCPQHYRPPSSNAPYWSAKIARNQARDAAKLAALEAEGWEVVVAWEHDDLQEVALRVAEAVARRRPQPRQRPAEPCE</sequence>
<dbReference type="SUPFAM" id="SSF52980">
    <property type="entry name" value="Restriction endonuclease-like"/>
    <property type="match status" value="1"/>
</dbReference>
<accession>D6ZDD7</accession>
<protein>
    <submittedName>
        <fullName evidence="8">DNA mismatch endonuclease Vsr</fullName>
    </submittedName>
</protein>
<dbReference type="KEGG" id="srt:Srot_0719"/>
<dbReference type="GO" id="GO:0004519">
    <property type="term" value="F:endonuclease activity"/>
    <property type="evidence" value="ECO:0007669"/>
    <property type="project" value="UniProtKB-KW"/>
</dbReference>
<reference evidence="8 9" key="1">
    <citation type="journal article" date="2010" name="Stand. Genomic Sci.">
        <title>Complete genome sequence of Segniliparus rotundus type strain (CDC 1076).</title>
        <authorList>
            <person name="Sikorski J."/>
            <person name="Lapidus A."/>
            <person name="Copeland A."/>
            <person name="Misra M."/>
            <person name="Glavina Del Rio T."/>
            <person name="Nolan M."/>
            <person name="Lucas S."/>
            <person name="Chen F."/>
            <person name="Tice H."/>
            <person name="Cheng J.F."/>
            <person name="Jando M."/>
            <person name="Schneider S."/>
            <person name="Bruce D."/>
            <person name="Goodwin L."/>
            <person name="Pitluck S."/>
            <person name="Liolios K."/>
            <person name="Mikhailova N."/>
            <person name="Pati A."/>
            <person name="Ivanova N."/>
            <person name="Mavromatis K."/>
            <person name="Chen A."/>
            <person name="Palaniappan K."/>
            <person name="Chertkov O."/>
            <person name="Land M."/>
            <person name="Hauser L."/>
            <person name="Chang Y.J."/>
            <person name="Jeffries C.D."/>
            <person name="Brettin T."/>
            <person name="Detter J.C."/>
            <person name="Han C."/>
            <person name="Rohde M."/>
            <person name="Goker M."/>
            <person name="Bristow J."/>
            <person name="Eisen J.A."/>
            <person name="Markowitz V."/>
            <person name="Hugenholtz P."/>
            <person name="Kyrpides N.C."/>
            <person name="Klenk H.P."/>
        </authorList>
    </citation>
    <scope>NUCLEOTIDE SEQUENCE [LARGE SCALE GENOMIC DNA]</scope>
    <source>
        <strain evidence="9">ATCC BAA-972 / CDC 1076 / CIP 108378 / DSM 44985 / JCM 13578</strain>
    </source>
</reference>
<dbReference type="Gene3D" id="3.40.960.10">
    <property type="entry name" value="VSR Endonuclease"/>
    <property type="match status" value="1"/>
</dbReference>
<dbReference type="Proteomes" id="UP000002247">
    <property type="component" value="Chromosome"/>
</dbReference>
<keyword evidence="2 8" id="KW-0255">Endonuclease</keyword>
<organism evidence="8 9">
    <name type="scientific">Segniliparus rotundus (strain ATCC BAA-972 / CDC 1076 / CIP 108378 / DSM 44985 / JCM 13578)</name>
    <dbReference type="NCBI Taxonomy" id="640132"/>
    <lineage>
        <taxon>Bacteria</taxon>
        <taxon>Bacillati</taxon>
        <taxon>Actinomycetota</taxon>
        <taxon>Actinomycetes</taxon>
        <taxon>Mycobacteriales</taxon>
        <taxon>Segniliparaceae</taxon>
        <taxon>Segniliparus</taxon>
    </lineage>
</organism>
<evidence type="ECO:0000256" key="5">
    <source>
        <dbReference type="ARBA" id="ARBA00023204"/>
    </source>
</evidence>
<dbReference type="GO" id="GO:0016787">
    <property type="term" value="F:hydrolase activity"/>
    <property type="evidence" value="ECO:0007669"/>
    <property type="project" value="UniProtKB-KW"/>
</dbReference>
<comment type="similarity">
    <text evidence="6">Belongs to the Vsr family.</text>
</comment>
<evidence type="ECO:0000313" key="8">
    <source>
        <dbReference type="EMBL" id="ADG97201.1"/>
    </source>
</evidence>
<gene>
    <name evidence="8" type="ordered locus">Srot_0719</name>
</gene>
<feature type="compositionally biased region" description="Polar residues" evidence="7">
    <location>
        <begin position="20"/>
        <end position="33"/>
    </location>
</feature>
<dbReference type="STRING" id="640132.Srot_0719"/>
<evidence type="ECO:0000256" key="6">
    <source>
        <dbReference type="ARBA" id="ARBA00029466"/>
    </source>
</evidence>